<comment type="caution">
    <text evidence="1">The sequence shown here is derived from an EMBL/GenBank/DDBJ whole genome shotgun (WGS) entry which is preliminary data.</text>
</comment>
<organism evidence="1 2">
    <name type="scientific">Paenibacillus lacisoli</name>
    <dbReference type="NCBI Taxonomy" id="3064525"/>
    <lineage>
        <taxon>Bacteria</taxon>
        <taxon>Bacillati</taxon>
        <taxon>Bacillota</taxon>
        <taxon>Bacilli</taxon>
        <taxon>Bacillales</taxon>
        <taxon>Paenibacillaceae</taxon>
        <taxon>Paenibacillus</taxon>
    </lineage>
</organism>
<sequence>MDKKKVLFAALGLGATYLMKNKDARQKVMNSVGSFTKNLSSKQAAK</sequence>
<evidence type="ECO:0008006" key="3">
    <source>
        <dbReference type="Google" id="ProtNLM"/>
    </source>
</evidence>
<accession>A0ABT9C8U3</accession>
<protein>
    <recommendedName>
        <fullName evidence="3">DUF3918 domain-containing protein</fullName>
    </recommendedName>
</protein>
<evidence type="ECO:0000313" key="2">
    <source>
        <dbReference type="Proteomes" id="UP001240171"/>
    </source>
</evidence>
<reference evidence="1 2" key="1">
    <citation type="submission" date="2023-07" db="EMBL/GenBank/DDBJ databases">
        <title>Paenibacillus sp. JX-17 nov. isolated from soil.</title>
        <authorList>
            <person name="Wan Y."/>
            <person name="Liu B."/>
        </authorList>
    </citation>
    <scope>NUCLEOTIDE SEQUENCE [LARGE SCALE GENOMIC DNA]</scope>
    <source>
        <strain evidence="1 2">JX-17</strain>
    </source>
</reference>
<proteinExistence type="predicted"/>
<keyword evidence="2" id="KW-1185">Reference proteome</keyword>
<dbReference type="EMBL" id="JAUQTB010000002">
    <property type="protein sequence ID" value="MDO7905670.1"/>
    <property type="molecule type" value="Genomic_DNA"/>
</dbReference>
<name>A0ABT9C8U3_9BACL</name>
<evidence type="ECO:0000313" key="1">
    <source>
        <dbReference type="EMBL" id="MDO7905670.1"/>
    </source>
</evidence>
<dbReference type="RefSeq" id="WP_305022874.1">
    <property type="nucleotide sequence ID" value="NZ_JAUQTB010000002.1"/>
</dbReference>
<gene>
    <name evidence="1" type="ORF">Q5741_04495</name>
</gene>
<dbReference type="Proteomes" id="UP001240171">
    <property type="component" value="Unassembled WGS sequence"/>
</dbReference>